<dbReference type="EMBL" id="KV417534">
    <property type="protein sequence ID" value="KZP23217.1"/>
    <property type="molecule type" value="Genomic_DNA"/>
</dbReference>
<keyword evidence="3" id="KW-1185">Reference proteome</keyword>
<dbReference type="AlphaFoldDB" id="A0A166LQH7"/>
<evidence type="ECO:0000313" key="2">
    <source>
        <dbReference type="EMBL" id="KZP23217.1"/>
    </source>
</evidence>
<evidence type="ECO:0000313" key="3">
    <source>
        <dbReference type="Proteomes" id="UP000076532"/>
    </source>
</evidence>
<evidence type="ECO:0000256" key="1">
    <source>
        <dbReference type="SAM" id="MobiDB-lite"/>
    </source>
</evidence>
<accession>A0A166LQH7</accession>
<gene>
    <name evidence="2" type="ORF">FIBSPDRAFT_952277</name>
</gene>
<proteinExistence type="predicted"/>
<sequence length="191" mass="21968">MSGTQLEYYEAYGYPELPIDAGQQYLSPQSPSPCEKIAMRRVVNLPKTEPAALNPIAPRSKRKRNDVTGESRSFEDAYLVNPPKTEPAALNPIAPRSKHTRNDVTGESRSLEDFYPSAWHEHVPSIRKRPRIMSRDKLDLPANDSSAPFERRTQQRDMFEDKVMGLILKNLEDTRALRREVASLFERTRHY</sequence>
<organism evidence="2 3">
    <name type="scientific">Athelia psychrophila</name>
    <dbReference type="NCBI Taxonomy" id="1759441"/>
    <lineage>
        <taxon>Eukaryota</taxon>
        <taxon>Fungi</taxon>
        <taxon>Dikarya</taxon>
        <taxon>Basidiomycota</taxon>
        <taxon>Agaricomycotina</taxon>
        <taxon>Agaricomycetes</taxon>
        <taxon>Agaricomycetidae</taxon>
        <taxon>Atheliales</taxon>
        <taxon>Atheliaceae</taxon>
        <taxon>Athelia</taxon>
    </lineage>
</organism>
<feature type="region of interest" description="Disordered" evidence="1">
    <location>
        <begin position="49"/>
        <end position="108"/>
    </location>
</feature>
<feature type="compositionally biased region" description="Basic and acidic residues" evidence="1">
    <location>
        <begin position="65"/>
        <end position="75"/>
    </location>
</feature>
<dbReference type="Proteomes" id="UP000076532">
    <property type="component" value="Unassembled WGS sequence"/>
</dbReference>
<protein>
    <submittedName>
        <fullName evidence="2">Uncharacterized protein</fullName>
    </submittedName>
</protein>
<reference evidence="2 3" key="1">
    <citation type="journal article" date="2016" name="Mol. Biol. Evol.">
        <title>Comparative Genomics of Early-Diverging Mushroom-Forming Fungi Provides Insights into the Origins of Lignocellulose Decay Capabilities.</title>
        <authorList>
            <person name="Nagy L.G."/>
            <person name="Riley R."/>
            <person name="Tritt A."/>
            <person name="Adam C."/>
            <person name="Daum C."/>
            <person name="Floudas D."/>
            <person name="Sun H."/>
            <person name="Yadav J.S."/>
            <person name="Pangilinan J."/>
            <person name="Larsson K.H."/>
            <person name="Matsuura K."/>
            <person name="Barry K."/>
            <person name="Labutti K."/>
            <person name="Kuo R."/>
            <person name="Ohm R.A."/>
            <person name="Bhattacharya S.S."/>
            <person name="Shirouzu T."/>
            <person name="Yoshinaga Y."/>
            <person name="Martin F.M."/>
            <person name="Grigoriev I.V."/>
            <person name="Hibbett D.S."/>
        </authorList>
    </citation>
    <scope>NUCLEOTIDE SEQUENCE [LARGE SCALE GENOMIC DNA]</scope>
    <source>
        <strain evidence="2 3">CBS 109695</strain>
    </source>
</reference>
<name>A0A166LQH7_9AGAM</name>